<comment type="pathway">
    <text evidence="4 17">Cell wall biogenesis; peptidoglycan biosynthesis.</text>
</comment>
<dbReference type="Pfam" id="PF01565">
    <property type="entry name" value="FAD_binding_4"/>
    <property type="match status" value="1"/>
</dbReference>
<dbReference type="UniPathway" id="UPA00219"/>
<evidence type="ECO:0000256" key="15">
    <source>
        <dbReference type="ARBA" id="ARBA00023316"/>
    </source>
</evidence>
<comment type="subcellular location">
    <subcellularLocation>
        <location evidence="3 17">Cytoplasm</location>
    </subcellularLocation>
</comment>
<keyword evidence="9 17" id="KW-0274">FAD</keyword>
<evidence type="ECO:0000256" key="12">
    <source>
        <dbReference type="ARBA" id="ARBA00022984"/>
    </source>
</evidence>
<keyword evidence="6 17" id="KW-0963">Cytoplasm</keyword>
<dbReference type="PANTHER" id="PTHR21071:SF4">
    <property type="entry name" value="UDP-N-ACETYLENOLPYRUVOYLGLUCOSAMINE REDUCTASE"/>
    <property type="match status" value="1"/>
</dbReference>
<dbReference type="Pfam" id="PF02873">
    <property type="entry name" value="MurB_C"/>
    <property type="match status" value="1"/>
</dbReference>
<dbReference type="GO" id="GO:0008762">
    <property type="term" value="F:UDP-N-acetylmuramate dehydrogenase activity"/>
    <property type="evidence" value="ECO:0007669"/>
    <property type="project" value="UniProtKB-UniRule"/>
</dbReference>
<dbReference type="RefSeq" id="WP_290598282.1">
    <property type="nucleotide sequence ID" value="NZ_CAKZIO010000004.1"/>
</dbReference>
<evidence type="ECO:0000256" key="9">
    <source>
        <dbReference type="ARBA" id="ARBA00022827"/>
    </source>
</evidence>
<keyword evidence="13 17" id="KW-0560">Oxidoreductase</keyword>
<sequence length="421" mass="44516">MPNNQAILSSSALEGVWEAARAVGAQVAKEVSFADFTTSQVGAPARGMVTCTTPTQVSAVVKAALRADVPLFVVGGGSNLIVGDESTGVPRHEMVLLRQSVVDADHAGAHLQVVRESDSSVTVQVPAGLTWDQCVAETVARGWGGIECLSGIPGQVGATPVQNVGAYGVEMESVLQRVQLVDRLTGAVEWETADRLDLRYRYSNMKFTHRAVVTAVELRLRRDGLSAPIRYRELARRLGCQPMERVPVGVARETVLELRRGKGMVVCGAGVRALGFGEPSSAGVWCETVAGTFTPDPDTFSTGSFFTNPIISESMFADVLAQLAAAGIDTDVMPKFPGQGGVKLSAAWLIDKAGFTKGFPGEGSPATLSTRHTLALTNRGSAGTAELLEVAQQVRDGVWERFGVELVPEPVFVGCALPPLD</sequence>
<dbReference type="InterPro" id="IPR003170">
    <property type="entry name" value="MurB"/>
</dbReference>
<gene>
    <name evidence="17" type="primary">murB</name>
    <name evidence="19" type="ORF">DI579_04390</name>
</gene>
<dbReference type="SUPFAM" id="SSF56194">
    <property type="entry name" value="Uridine diphospho-N-Acetylenolpyruvylglucosamine reductase, MurB, C-terminal domain"/>
    <property type="match status" value="1"/>
</dbReference>
<reference evidence="19 20" key="1">
    <citation type="submission" date="2017-08" db="EMBL/GenBank/DDBJ databases">
        <title>Infants hospitalized years apart are colonized by the same room-sourced microbial strains.</title>
        <authorList>
            <person name="Brooks B."/>
            <person name="Olm M.R."/>
            <person name="Firek B.A."/>
            <person name="Baker R."/>
            <person name="Thomas B.C."/>
            <person name="Morowitz M.J."/>
            <person name="Banfield J.F."/>
        </authorList>
    </citation>
    <scope>NUCLEOTIDE SEQUENCE [LARGE SCALE GENOMIC DNA]</scope>
    <source>
        <strain evidence="19">S2_006_000_R1_57</strain>
    </source>
</reference>
<accession>A0A2W5IFI5</accession>
<name>A0A2W5IFI5_9ACTN</name>
<dbReference type="InterPro" id="IPR006094">
    <property type="entry name" value="Oxid_FAD_bind_N"/>
</dbReference>
<evidence type="ECO:0000256" key="8">
    <source>
        <dbReference type="ARBA" id="ARBA00022630"/>
    </source>
</evidence>
<dbReference type="SUPFAM" id="SSF56176">
    <property type="entry name" value="FAD-binding/transporter-associated domain-like"/>
    <property type="match status" value="1"/>
</dbReference>
<dbReference type="GO" id="GO:0005829">
    <property type="term" value="C:cytosol"/>
    <property type="evidence" value="ECO:0007669"/>
    <property type="project" value="TreeGrafter"/>
</dbReference>
<dbReference type="InterPro" id="IPR011601">
    <property type="entry name" value="MurB_C"/>
</dbReference>
<evidence type="ECO:0000256" key="10">
    <source>
        <dbReference type="ARBA" id="ARBA00022857"/>
    </source>
</evidence>
<evidence type="ECO:0000256" key="17">
    <source>
        <dbReference type="HAMAP-Rule" id="MF_00037"/>
    </source>
</evidence>
<evidence type="ECO:0000256" key="7">
    <source>
        <dbReference type="ARBA" id="ARBA00022618"/>
    </source>
</evidence>
<feature type="active site" evidence="17">
    <location>
        <position position="409"/>
    </location>
</feature>
<dbReference type="Gene3D" id="3.90.78.10">
    <property type="entry name" value="UDP-N-acetylenolpyruvoylglucosamine reductase, C-terminal domain"/>
    <property type="match status" value="1"/>
</dbReference>
<dbReference type="InterPro" id="IPR016166">
    <property type="entry name" value="FAD-bd_PCMH"/>
</dbReference>
<dbReference type="NCBIfam" id="NF010478">
    <property type="entry name" value="PRK13903.1"/>
    <property type="match status" value="1"/>
</dbReference>
<evidence type="ECO:0000256" key="5">
    <source>
        <dbReference type="ARBA" id="ARBA00010485"/>
    </source>
</evidence>
<evidence type="ECO:0000256" key="3">
    <source>
        <dbReference type="ARBA" id="ARBA00004496"/>
    </source>
</evidence>
<keyword evidence="8 17" id="KW-0285">Flavoprotein</keyword>
<dbReference type="InterPro" id="IPR036635">
    <property type="entry name" value="MurB_C_sf"/>
</dbReference>
<dbReference type="AlphaFoldDB" id="A0A2W5IFI5"/>
<evidence type="ECO:0000256" key="2">
    <source>
        <dbReference type="ARBA" id="ARBA00003921"/>
    </source>
</evidence>
<protein>
    <recommendedName>
        <fullName evidence="17">UDP-N-acetylenolpyruvoylglucosamine reductase</fullName>
        <ecNumber evidence="17">1.3.1.98</ecNumber>
    </recommendedName>
    <alternativeName>
        <fullName evidence="17">UDP-N-acetylmuramate dehydrogenase</fullName>
    </alternativeName>
</protein>
<evidence type="ECO:0000256" key="6">
    <source>
        <dbReference type="ARBA" id="ARBA00022490"/>
    </source>
</evidence>
<dbReference type="HAMAP" id="MF_00037">
    <property type="entry name" value="MurB"/>
    <property type="match status" value="1"/>
</dbReference>
<evidence type="ECO:0000256" key="14">
    <source>
        <dbReference type="ARBA" id="ARBA00023306"/>
    </source>
</evidence>
<feature type="active site" evidence="17">
    <location>
        <position position="201"/>
    </location>
</feature>
<dbReference type="Gene3D" id="3.30.465.10">
    <property type="match status" value="1"/>
</dbReference>
<evidence type="ECO:0000313" key="19">
    <source>
        <dbReference type="EMBL" id="PZP89134.1"/>
    </source>
</evidence>
<organism evidence="19 20">
    <name type="scientific">Lawsonella clevelandensis</name>
    <dbReference type="NCBI Taxonomy" id="1528099"/>
    <lineage>
        <taxon>Bacteria</taxon>
        <taxon>Bacillati</taxon>
        <taxon>Actinomycetota</taxon>
        <taxon>Actinomycetes</taxon>
        <taxon>Mycobacteriales</taxon>
        <taxon>Lawsonellaceae</taxon>
        <taxon>Lawsonella</taxon>
    </lineage>
</organism>
<keyword evidence="10 17" id="KW-0521">NADP</keyword>
<keyword evidence="7 17" id="KW-0132">Cell division</keyword>
<comment type="similarity">
    <text evidence="5 17">Belongs to the MurB family.</text>
</comment>
<keyword evidence="12 17" id="KW-0573">Peptidoglycan synthesis</keyword>
<proteinExistence type="inferred from homology"/>
<dbReference type="EC" id="1.3.1.98" evidence="17"/>
<dbReference type="GO" id="GO:0071949">
    <property type="term" value="F:FAD binding"/>
    <property type="evidence" value="ECO:0007669"/>
    <property type="project" value="InterPro"/>
</dbReference>
<comment type="cofactor">
    <cofactor evidence="1 17">
        <name>FAD</name>
        <dbReference type="ChEBI" id="CHEBI:57692"/>
    </cofactor>
</comment>
<evidence type="ECO:0000256" key="13">
    <source>
        <dbReference type="ARBA" id="ARBA00023002"/>
    </source>
</evidence>
<dbReference type="InterPro" id="IPR016167">
    <property type="entry name" value="FAD-bd_PCMH_sub1"/>
</dbReference>
<dbReference type="EMBL" id="QFOZ01000004">
    <property type="protein sequence ID" value="PZP89134.1"/>
    <property type="molecule type" value="Genomic_DNA"/>
</dbReference>
<dbReference type="Gene3D" id="3.30.43.10">
    <property type="entry name" value="Uridine Diphospho-n-acetylenolpyruvylglucosamine Reductase, domain 2"/>
    <property type="match status" value="1"/>
</dbReference>
<dbReference type="PANTHER" id="PTHR21071">
    <property type="entry name" value="UDP-N-ACETYLENOLPYRUVOYLGLUCOSAMINE REDUCTASE"/>
    <property type="match status" value="1"/>
</dbReference>
<comment type="catalytic activity">
    <reaction evidence="16 17">
        <text>UDP-N-acetyl-alpha-D-muramate + NADP(+) = UDP-N-acetyl-3-O-(1-carboxyvinyl)-alpha-D-glucosamine + NADPH + H(+)</text>
        <dbReference type="Rhea" id="RHEA:12248"/>
        <dbReference type="ChEBI" id="CHEBI:15378"/>
        <dbReference type="ChEBI" id="CHEBI:57783"/>
        <dbReference type="ChEBI" id="CHEBI:58349"/>
        <dbReference type="ChEBI" id="CHEBI:68483"/>
        <dbReference type="ChEBI" id="CHEBI:70757"/>
        <dbReference type="EC" id="1.3.1.98"/>
    </reaction>
</comment>
<feature type="active site" description="Proton donor" evidence="17">
    <location>
        <position position="304"/>
    </location>
</feature>
<dbReference type="GO" id="GO:0071555">
    <property type="term" value="P:cell wall organization"/>
    <property type="evidence" value="ECO:0007669"/>
    <property type="project" value="UniProtKB-KW"/>
</dbReference>
<evidence type="ECO:0000256" key="4">
    <source>
        <dbReference type="ARBA" id="ARBA00004752"/>
    </source>
</evidence>
<comment type="function">
    <text evidence="2 17">Cell wall formation.</text>
</comment>
<evidence type="ECO:0000256" key="1">
    <source>
        <dbReference type="ARBA" id="ARBA00001974"/>
    </source>
</evidence>
<keyword evidence="15 17" id="KW-0961">Cell wall biogenesis/degradation</keyword>
<dbReference type="GO" id="GO:0008360">
    <property type="term" value="P:regulation of cell shape"/>
    <property type="evidence" value="ECO:0007669"/>
    <property type="project" value="UniProtKB-KW"/>
</dbReference>
<dbReference type="Proteomes" id="UP000248606">
    <property type="component" value="Unassembled WGS sequence"/>
</dbReference>
<feature type="domain" description="FAD-binding PCMH-type" evidence="18">
    <location>
        <begin position="41"/>
        <end position="223"/>
    </location>
</feature>
<evidence type="ECO:0000256" key="11">
    <source>
        <dbReference type="ARBA" id="ARBA00022960"/>
    </source>
</evidence>
<evidence type="ECO:0000259" key="18">
    <source>
        <dbReference type="PROSITE" id="PS51387"/>
    </source>
</evidence>
<evidence type="ECO:0000256" key="16">
    <source>
        <dbReference type="ARBA" id="ARBA00048914"/>
    </source>
</evidence>
<dbReference type="PROSITE" id="PS51387">
    <property type="entry name" value="FAD_PCMH"/>
    <property type="match status" value="1"/>
</dbReference>
<keyword evidence="11 17" id="KW-0133">Cell shape</keyword>
<dbReference type="GO" id="GO:0009252">
    <property type="term" value="P:peptidoglycan biosynthetic process"/>
    <property type="evidence" value="ECO:0007669"/>
    <property type="project" value="UniProtKB-UniRule"/>
</dbReference>
<comment type="caution">
    <text evidence="19">The sequence shown here is derived from an EMBL/GenBank/DDBJ whole genome shotgun (WGS) entry which is preliminary data.</text>
</comment>
<evidence type="ECO:0000313" key="20">
    <source>
        <dbReference type="Proteomes" id="UP000248606"/>
    </source>
</evidence>
<dbReference type="GO" id="GO:0051301">
    <property type="term" value="P:cell division"/>
    <property type="evidence" value="ECO:0007669"/>
    <property type="project" value="UniProtKB-KW"/>
</dbReference>
<dbReference type="InterPro" id="IPR036318">
    <property type="entry name" value="FAD-bd_PCMH-like_sf"/>
</dbReference>
<keyword evidence="14 17" id="KW-0131">Cell cycle</keyword>
<dbReference type="InterPro" id="IPR016169">
    <property type="entry name" value="FAD-bd_PCMH_sub2"/>
</dbReference>